<keyword evidence="1" id="KW-1133">Transmembrane helix</keyword>
<keyword evidence="1" id="KW-0472">Membrane</keyword>
<keyword evidence="1" id="KW-0812">Transmembrane</keyword>
<accession>A0AAW8XYR8</accession>
<proteinExistence type="predicted"/>
<comment type="caution">
    <text evidence="2">The sequence shown here is derived from an EMBL/GenBank/DDBJ whole genome shotgun (WGS) entry which is preliminary data.</text>
</comment>
<reference evidence="2" key="1">
    <citation type="submission" date="2023-10" db="EMBL/GenBank/DDBJ databases">
        <title>Surveillance and assessment of the effects of hospital wastewater treatment on clearance of pathogenic bacterial and antimicrobial resistance genes.</title>
        <authorList>
            <person name="Wu Y."/>
        </authorList>
    </citation>
    <scope>NUCLEOTIDE SEQUENCE</scope>
    <source>
        <strain evidence="2">23-M-SRM-33-1</strain>
    </source>
</reference>
<sequence>MTNLELYGIQKVQSAYHLRLREIEQLSAPGERNARIMAWNAFVDDQISLDNSNTTTGNIARMKYSELIEIEGNVSITDTDFIRYFFDETYIINKRVTSKKIQFVFYIFLGLAAYGIYSFFS</sequence>
<evidence type="ECO:0000256" key="1">
    <source>
        <dbReference type="SAM" id="Phobius"/>
    </source>
</evidence>
<dbReference type="AlphaFoldDB" id="A0AAW8XYR8"/>
<dbReference type="Proteomes" id="UP001284547">
    <property type="component" value="Unassembled WGS sequence"/>
</dbReference>
<feature type="transmembrane region" description="Helical" evidence="1">
    <location>
        <begin position="103"/>
        <end position="120"/>
    </location>
</feature>
<organism evidence="2 3">
    <name type="scientific">Klebsiella quasipneumoniae subsp. quasipneumoniae</name>
    <dbReference type="NCBI Taxonomy" id="1667327"/>
    <lineage>
        <taxon>Bacteria</taxon>
        <taxon>Pseudomonadati</taxon>
        <taxon>Pseudomonadota</taxon>
        <taxon>Gammaproteobacteria</taxon>
        <taxon>Enterobacterales</taxon>
        <taxon>Enterobacteriaceae</taxon>
        <taxon>Klebsiella/Raoultella group</taxon>
        <taxon>Klebsiella</taxon>
        <taxon>Klebsiella pneumoniae complex</taxon>
    </lineage>
</organism>
<dbReference type="RefSeq" id="WP_117051904.1">
    <property type="nucleotide sequence ID" value="NZ_JAWHZD010000061.1"/>
</dbReference>
<name>A0AAW8XYR8_9ENTR</name>
<protein>
    <submittedName>
        <fullName evidence="2">Uncharacterized protein</fullName>
    </submittedName>
</protein>
<gene>
    <name evidence="2" type="ORF">RZP41_29380</name>
</gene>
<evidence type="ECO:0000313" key="2">
    <source>
        <dbReference type="EMBL" id="MDV0845305.1"/>
    </source>
</evidence>
<evidence type="ECO:0000313" key="3">
    <source>
        <dbReference type="Proteomes" id="UP001284547"/>
    </source>
</evidence>
<dbReference type="EMBL" id="JAWHZD010000061">
    <property type="protein sequence ID" value="MDV0845305.1"/>
    <property type="molecule type" value="Genomic_DNA"/>
</dbReference>